<keyword evidence="3" id="KW-1185">Reference proteome</keyword>
<evidence type="ECO:0000313" key="2">
    <source>
        <dbReference type="EMBL" id="KAL2864384.1"/>
    </source>
</evidence>
<reference evidence="2 3" key="1">
    <citation type="submission" date="2024-07" db="EMBL/GenBank/DDBJ databases">
        <title>Section-level genome sequencing and comparative genomics of Aspergillus sections Usti and Cavernicolus.</title>
        <authorList>
            <consortium name="Lawrence Berkeley National Laboratory"/>
            <person name="Nybo J.L."/>
            <person name="Vesth T.C."/>
            <person name="Theobald S."/>
            <person name="Frisvad J.C."/>
            <person name="Larsen T.O."/>
            <person name="Kjaerboelling I."/>
            <person name="Rothschild-Mancinelli K."/>
            <person name="Lyhne E.K."/>
            <person name="Kogle M.E."/>
            <person name="Barry K."/>
            <person name="Clum A."/>
            <person name="Na H."/>
            <person name="Ledsgaard L."/>
            <person name="Lin J."/>
            <person name="Lipzen A."/>
            <person name="Kuo A."/>
            <person name="Riley R."/>
            <person name="Mondo S."/>
            <person name="Labutti K."/>
            <person name="Haridas S."/>
            <person name="Pangalinan J."/>
            <person name="Salamov A.A."/>
            <person name="Simmons B.A."/>
            <person name="Magnuson J.K."/>
            <person name="Chen J."/>
            <person name="Drula E."/>
            <person name="Henrissat B."/>
            <person name="Wiebenga A."/>
            <person name="Lubbers R.J."/>
            <person name="Gomes A.C."/>
            <person name="Macurrencykelacurrency M.R."/>
            <person name="Stajich J."/>
            <person name="Grigoriev I.V."/>
            <person name="Mortensen U.H."/>
            <person name="De Vries R.P."/>
            <person name="Baker S.E."/>
            <person name="Andersen M.R."/>
        </authorList>
    </citation>
    <scope>NUCLEOTIDE SEQUENCE [LARGE SCALE GENOMIC DNA]</scope>
    <source>
        <strain evidence="2 3">CBS 449.75</strain>
    </source>
</reference>
<feature type="domain" description="F-box" evidence="1">
    <location>
        <begin position="6"/>
        <end position="53"/>
    </location>
</feature>
<dbReference type="Pfam" id="PF00646">
    <property type="entry name" value="F-box"/>
    <property type="match status" value="1"/>
</dbReference>
<dbReference type="SUPFAM" id="SSF81383">
    <property type="entry name" value="F-box domain"/>
    <property type="match status" value="1"/>
</dbReference>
<dbReference type="Proteomes" id="UP001610432">
    <property type="component" value="Unassembled WGS sequence"/>
</dbReference>
<dbReference type="GeneID" id="98148616"/>
<proteinExistence type="predicted"/>
<accession>A0ABR4LIL7</accession>
<sequence>MANRIGDPLSSLNFDIMHTIFTYLPLVDIIRCEGVSRTWKRFVEEWVEVFAPRFKLQPAWSSASTSAGWNVLSYREIKDIGRAISKYKVPTGFLDPFHESLLTTSGSYIVWKRDRETPLETIPDSVFWTTIPQDGHQQRCDSTEIPATTFLDDALAVTKMRVNTSGIILLDIQCMTASSSRAIAYSLVGQEKLWECNNTWTEEGTDYVHPLEIGQSLVYYLAHRGPGVYDIAAFNFRTGRKAYQCACLSIPYNENHRFSGKTYAGVCHGRCGLGCWLNFDDSRLLSTRNGEEFLVIQRALSSDNMDESRLLSFQILRGVDGHTVYTVSVANHLPATFTVDPVTNELAVVWEITDRDWTGHLSPQTRNFYIQRYGTLVWPFTYEPGGSFRPQDLVILWYKSKYWGTSPIVRPSTMTAIQHYETECERQGIYGTIGVFCHSSFDPTEDPQLFREAEFKVKYMLPRLILKIGHSFLDTRKYSAATVPAATPGWRRAIEATSNRPLFSDHTGEDDGRIFFFDSDCTLAVLCFK</sequence>
<organism evidence="2 3">
    <name type="scientific">Aspergillus lucknowensis</name>
    <dbReference type="NCBI Taxonomy" id="176173"/>
    <lineage>
        <taxon>Eukaryota</taxon>
        <taxon>Fungi</taxon>
        <taxon>Dikarya</taxon>
        <taxon>Ascomycota</taxon>
        <taxon>Pezizomycotina</taxon>
        <taxon>Eurotiomycetes</taxon>
        <taxon>Eurotiomycetidae</taxon>
        <taxon>Eurotiales</taxon>
        <taxon>Aspergillaceae</taxon>
        <taxon>Aspergillus</taxon>
        <taxon>Aspergillus subgen. Nidulantes</taxon>
    </lineage>
</organism>
<evidence type="ECO:0000259" key="1">
    <source>
        <dbReference type="PROSITE" id="PS50181"/>
    </source>
</evidence>
<dbReference type="InterPro" id="IPR001810">
    <property type="entry name" value="F-box_dom"/>
</dbReference>
<protein>
    <recommendedName>
        <fullName evidence="1">F-box domain-containing protein</fullName>
    </recommendedName>
</protein>
<dbReference type="PROSITE" id="PS50181">
    <property type="entry name" value="FBOX"/>
    <property type="match status" value="1"/>
</dbReference>
<gene>
    <name evidence="2" type="ORF">BJX67DRAFT_383855</name>
</gene>
<dbReference type="RefSeq" id="XP_070883363.1">
    <property type="nucleotide sequence ID" value="XM_071033544.1"/>
</dbReference>
<name>A0ABR4LIL7_9EURO</name>
<comment type="caution">
    <text evidence="2">The sequence shown here is derived from an EMBL/GenBank/DDBJ whole genome shotgun (WGS) entry which is preliminary data.</text>
</comment>
<dbReference type="EMBL" id="JBFXLQ010000041">
    <property type="protein sequence ID" value="KAL2864384.1"/>
    <property type="molecule type" value="Genomic_DNA"/>
</dbReference>
<dbReference type="InterPro" id="IPR036047">
    <property type="entry name" value="F-box-like_dom_sf"/>
</dbReference>
<evidence type="ECO:0000313" key="3">
    <source>
        <dbReference type="Proteomes" id="UP001610432"/>
    </source>
</evidence>
<dbReference type="Gene3D" id="1.20.1280.50">
    <property type="match status" value="1"/>
</dbReference>
<dbReference type="CDD" id="cd09917">
    <property type="entry name" value="F-box_SF"/>
    <property type="match status" value="1"/>
</dbReference>